<feature type="transmembrane region" description="Helical" evidence="7">
    <location>
        <begin position="141"/>
        <end position="159"/>
    </location>
</feature>
<evidence type="ECO:0000256" key="2">
    <source>
        <dbReference type="ARBA" id="ARBA00022448"/>
    </source>
</evidence>
<keyword evidence="2" id="KW-0813">Transport</keyword>
<evidence type="ECO:0000256" key="4">
    <source>
        <dbReference type="ARBA" id="ARBA00022989"/>
    </source>
</evidence>
<feature type="compositionally biased region" description="Basic and acidic residues" evidence="6">
    <location>
        <begin position="461"/>
        <end position="482"/>
    </location>
</feature>
<comment type="subcellular location">
    <subcellularLocation>
        <location evidence="1">Membrane</location>
        <topology evidence="1">Multi-pass membrane protein</topology>
    </subcellularLocation>
</comment>
<keyword evidence="5 7" id="KW-0472">Membrane</keyword>
<proteinExistence type="predicted"/>
<dbReference type="Gene3D" id="1.20.1250.20">
    <property type="entry name" value="MFS general substrate transporter like domains"/>
    <property type="match status" value="1"/>
</dbReference>
<protein>
    <submittedName>
        <fullName evidence="8">MFS general substrate transporter</fullName>
    </submittedName>
</protein>
<keyword evidence="9" id="KW-1185">Reference proteome</keyword>
<feature type="compositionally biased region" description="Polar residues" evidence="6">
    <location>
        <begin position="534"/>
        <end position="544"/>
    </location>
</feature>
<dbReference type="GO" id="GO:0008506">
    <property type="term" value="F:sucrose:proton symporter activity"/>
    <property type="evidence" value="ECO:0007669"/>
    <property type="project" value="TreeGrafter"/>
</dbReference>
<dbReference type="PANTHER" id="PTHR19432">
    <property type="entry name" value="SUGAR TRANSPORTER"/>
    <property type="match status" value="1"/>
</dbReference>
<dbReference type="Proteomes" id="UP000076761">
    <property type="component" value="Unassembled WGS sequence"/>
</dbReference>
<feature type="transmembrane region" description="Helical" evidence="7">
    <location>
        <begin position="417"/>
        <end position="440"/>
    </location>
</feature>
<keyword evidence="4 7" id="KW-1133">Transmembrane helix</keyword>
<dbReference type="EMBL" id="KV425590">
    <property type="protein sequence ID" value="KZT22893.1"/>
    <property type="molecule type" value="Genomic_DNA"/>
</dbReference>
<dbReference type="InterPro" id="IPR036259">
    <property type="entry name" value="MFS_trans_sf"/>
</dbReference>
<dbReference type="SUPFAM" id="SSF103473">
    <property type="entry name" value="MFS general substrate transporter"/>
    <property type="match status" value="1"/>
</dbReference>
<feature type="transmembrane region" description="Helical" evidence="7">
    <location>
        <begin position="103"/>
        <end position="121"/>
    </location>
</feature>
<feature type="transmembrane region" description="Helical" evidence="7">
    <location>
        <begin position="292"/>
        <end position="314"/>
    </location>
</feature>
<feature type="transmembrane region" description="Helical" evidence="7">
    <location>
        <begin position="647"/>
        <end position="666"/>
    </location>
</feature>
<feature type="transmembrane region" description="Helical" evidence="7">
    <location>
        <begin position="205"/>
        <end position="228"/>
    </location>
</feature>
<evidence type="ECO:0000256" key="3">
    <source>
        <dbReference type="ARBA" id="ARBA00022692"/>
    </source>
</evidence>
<feature type="region of interest" description="Disordered" evidence="6">
    <location>
        <begin position="455"/>
        <end position="513"/>
    </location>
</feature>
<evidence type="ECO:0000256" key="1">
    <source>
        <dbReference type="ARBA" id="ARBA00004141"/>
    </source>
</evidence>
<evidence type="ECO:0000313" key="9">
    <source>
        <dbReference type="Proteomes" id="UP000076761"/>
    </source>
</evidence>
<reference evidence="8 9" key="1">
    <citation type="journal article" date="2016" name="Mol. Biol. Evol.">
        <title>Comparative Genomics of Early-Diverging Mushroom-Forming Fungi Provides Insights into the Origins of Lignocellulose Decay Capabilities.</title>
        <authorList>
            <person name="Nagy L.G."/>
            <person name="Riley R."/>
            <person name="Tritt A."/>
            <person name="Adam C."/>
            <person name="Daum C."/>
            <person name="Floudas D."/>
            <person name="Sun H."/>
            <person name="Yadav J.S."/>
            <person name="Pangilinan J."/>
            <person name="Larsson K.H."/>
            <person name="Matsuura K."/>
            <person name="Barry K."/>
            <person name="Labutti K."/>
            <person name="Kuo R."/>
            <person name="Ohm R.A."/>
            <person name="Bhattacharya S.S."/>
            <person name="Shirouzu T."/>
            <person name="Yoshinaga Y."/>
            <person name="Martin F.M."/>
            <person name="Grigoriev I.V."/>
            <person name="Hibbett D.S."/>
        </authorList>
    </citation>
    <scope>NUCLEOTIDE SEQUENCE [LARGE SCALE GENOMIC DNA]</scope>
    <source>
        <strain evidence="8 9">HHB14362 ss-1</strain>
    </source>
</reference>
<keyword evidence="3 7" id="KW-0812">Transmembrane</keyword>
<dbReference type="FunCoup" id="A0A165QUJ2">
    <property type="interactions" value="63"/>
</dbReference>
<accession>A0A165QUJ2</accession>
<feature type="region of interest" description="Disordered" evidence="6">
    <location>
        <begin position="534"/>
        <end position="554"/>
    </location>
</feature>
<organism evidence="8 9">
    <name type="scientific">Neolentinus lepideus HHB14362 ss-1</name>
    <dbReference type="NCBI Taxonomy" id="1314782"/>
    <lineage>
        <taxon>Eukaryota</taxon>
        <taxon>Fungi</taxon>
        <taxon>Dikarya</taxon>
        <taxon>Basidiomycota</taxon>
        <taxon>Agaricomycotina</taxon>
        <taxon>Agaricomycetes</taxon>
        <taxon>Gloeophyllales</taxon>
        <taxon>Gloeophyllaceae</taxon>
        <taxon>Neolentinus</taxon>
    </lineage>
</organism>
<feature type="transmembrane region" description="Helical" evidence="7">
    <location>
        <begin position="572"/>
        <end position="592"/>
    </location>
</feature>
<feature type="transmembrane region" description="Helical" evidence="7">
    <location>
        <begin position="391"/>
        <end position="411"/>
    </location>
</feature>
<evidence type="ECO:0000313" key="8">
    <source>
        <dbReference type="EMBL" id="KZT22893.1"/>
    </source>
</evidence>
<feature type="transmembrane region" description="Helical" evidence="7">
    <location>
        <begin position="346"/>
        <end position="365"/>
    </location>
</feature>
<dbReference type="GO" id="GO:0005886">
    <property type="term" value="C:plasma membrane"/>
    <property type="evidence" value="ECO:0007669"/>
    <property type="project" value="TreeGrafter"/>
</dbReference>
<feature type="transmembrane region" description="Helical" evidence="7">
    <location>
        <begin position="68"/>
        <end position="91"/>
    </location>
</feature>
<evidence type="ECO:0000256" key="5">
    <source>
        <dbReference type="ARBA" id="ARBA00023136"/>
    </source>
</evidence>
<evidence type="ECO:0000256" key="6">
    <source>
        <dbReference type="SAM" id="MobiDB-lite"/>
    </source>
</evidence>
<dbReference type="AlphaFoldDB" id="A0A165QUJ2"/>
<evidence type="ECO:0000256" key="7">
    <source>
        <dbReference type="SAM" id="Phobius"/>
    </source>
</evidence>
<feature type="transmembrane region" description="Helical" evidence="7">
    <location>
        <begin position="234"/>
        <end position="255"/>
    </location>
</feature>
<feature type="compositionally biased region" description="Polar residues" evidence="6">
    <location>
        <begin position="493"/>
        <end position="507"/>
    </location>
</feature>
<dbReference type="PANTHER" id="PTHR19432:SF91">
    <property type="entry name" value="GENERAL ALPHA-GLUCOSIDE PERMEASE"/>
    <property type="match status" value="1"/>
</dbReference>
<dbReference type="OrthoDB" id="28755at2759"/>
<dbReference type="InParanoid" id="A0A165QUJ2"/>
<sequence length="676" mass="73316">MVGFASLPAAEVRGEGDSRLVGVSKILGPKWVQSPVLTVGLLGVQVLWSVEMSYASPYLLSLGLQKPLMAVVFLAGPLSGLIVQPLIGTLTDRSRSRLGRRRPYILAGIVVCVFGVMLLGFTRQFASIFTASNSYANDVLTIWLAIWAIYCIDFAVNAGKFSPSLDIFFASDRAAYIVQAVDRALIVDTLPTDEQASGNAWAARMLGIGSVAGFFVGNIDLTQVFVVFGNTELQALAVIASLLLVATHSVTVYCVKEKIFVDSSKNTGKGLRAEMKILWHNILKLPRVIRQICIIQFFAWLGWFPILFYTTVYIGELHMRASPTPVDDDAAAALDAEGTRLGTRAMLYNAIVSLVTTFVMPLFVAREDARHEARDALLSVKGRKSKWKMHLSTLWAASHLLFTICMTATWFTSSVSGATVLMAMVGFSWAITQWAPFSLLGEAIHSASSSVGEDAASIRLSDTRSETVPRRTNRRQDDEERQFLVVDEDDMLDSSSDGVASTRTSLSIDGGNENVEPRAAMLMQHAEARVSRPNIGTTSDNAVNGGSEDMHTLEKDDDLSSKAGVILGIHNIFIVIPQFLVTGLSSIIFAIFEPSKSVLHGHSPGNTSPKSGNLTVLGIEDNNDTSNVMLLRRLGDNVDVSGGPNSVAIIFRLGGVAAAVAFILCCRLSRDMRRRS</sequence>
<name>A0A165QUJ2_9AGAM</name>
<gene>
    <name evidence="8" type="ORF">NEOLEDRAFT_1070515</name>
</gene>